<dbReference type="EMBL" id="CAJNOQ010008952">
    <property type="protein sequence ID" value="CAF1211322.1"/>
    <property type="molecule type" value="Genomic_DNA"/>
</dbReference>
<evidence type="ECO:0000313" key="3">
    <source>
        <dbReference type="EMBL" id="CAF3915605.1"/>
    </source>
</evidence>
<reference evidence="2" key="1">
    <citation type="submission" date="2021-02" db="EMBL/GenBank/DDBJ databases">
        <authorList>
            <person name="Nowell W R."/>
        </authorList>
    </citation>
    <scope>NUCLEOTIDE SEQUENCE</scope>
</reference>
<name>A0A814XHU8_9BILA</name>
<dbReference type="EMBL" id="CAJOBA010022155">
    <property type="protein sequence ID" value="CAF3915605.1"/>
    <property type="molecule type" value="Genomic_DNA"/>
</dbReference>
<evidence type="ECO:0000313" key="2">
    <source>
        <dbReference type="EMBL" id="CAF1211322.1"/>
    </source>
</evidence>
<sequence length="122" mass="13380">MQDTINANNWLTQDDVSGNIVSFMTAGSVVHADVYSVHYDCELRGPDDPYTFVPVRHKTKRHPMAYLPSGADLKTNKSIQSMDKENTNPVLCDSVILGDDESLIRGQNTTVVPGFKELPGAA</sequence>
<proteinExistence type="predicted"/>
<dbReference type="Proteomes" id="UP000681722">
    <property type="component" value="Unassembled WGS sequence"/>
</dbReference>
<dbReference type="Proteomes" id="UP000682733">
    <property type="component" value="Unassembled WGS sequence"/>
</dbReference>
<comment type="caution">
    <text evidence="2">The sequence shown here is derived from an EMBL/GenBank/DDBJ whole genome shotgun (WGS) entry which is preliminary data.</text>
</comment>
<dbReference type="AlphaFoldDB" id="A0A814XHU8"/>
<dbReference type="Proteomes" id="UP000663829">
    <property type="component" value="Unassembled WGS sequence"/>
</dbReference>
<keyword evidence="5" id="KW-1185">Reference proteome</keyword>
<dbReference type="OrthoDB" id="2789670at2759"/>
<dbReference type="EMBL" id="CAJNOK010011079">
    <property type="protein sequence ID" value="CAF1131593.1"/>
    <property type="molecule type" value="Genomic_DNA"/>
</dbReference>
<dbReference type="Proteomes" id="UP000677228">
    <property type="component" value="Unassembled WGS sequence"/>
</dbReference>
<organism evidence="2 5">
    <name type="scientific">Didymodactylos carnosus</name>
    <dbReference type="NCBI Taxonomy" id="1234261"/>
    <lineage>
        <taxon>Eukaryota</taxon>
        <taxon>Metazoa</taxon>
        <taxon>Spiralia</taxon>
        <taxon>Gnathifera</taxon>
        <taxon>Rotifera</taxon>
        <taxon>Eurotatoria</taxon>
        <taxon>Bdelloidea</taxon>
        <taxon>Philodinida</taxon>
        <taxon>Philodinidae</taxon>
        <taxon>Didymodactylos</taxon>
    </lineage>
</organism>
<accession>A0A814XHU8</accession>
<evidence type="ECO:0000313" key="5">
    <source>
        <dbReference type="Proteomes" id="UP000663829"/>
    </source>
</evidence>
<evidence type="ECO:0000313" key="4">
    <source>
        <dbReference type="EMBL" id="CAF3975287.1"/>
    </source>
</evidence>
<gene>
    <name evidence="2" type="ORF">GPM918_LOCUS24224</name>
    <name evidence="1" type="ORF">OVA965_LOCUS20681</name>
    <name evidence="4" type="ORF">SRO942_LOCUS24223</name>
    <name evidence="3" type="ORF">TMI583_LOCUS21136</name>
</gene>
<dbReference type="EMBL" id="CAJOBC010008953">
    <property type="protein sequence ID" value="CAF3975287.1"/>
    <property type="molecule type" value="Genomic_DNA"/>
</dbReference>
<protein>
    <submittedName>
        <fullName evidence="2">Uncharacterized protein</fullName>
    </submittedName>
</protein>
<evidence type="ECO:0000313" key="1">
    <source>
        <dbReference type="EMBL" id="CAF1131593.1"/>
    </source>
</evidence>